<dbReference type="Gene3D" id="3.30.1320.10">
    <property type="match status" value="1"/>
</dbReference>
<evidence type="ECO:0000313" key="6">
    <source>
        <dbReference type="Proteomes" id="UP001597441"/>
    </source>
</evidence>
<dbReference type="GO" id="GO:0005840">
    <property type="term" value="C:ribosome"/>
    <property type="evidence" value="ECO:0007669"/>
    <property type="project" value="UniProtKB-KW"/>
</dbReference>
<dbReference type="EMBL" id="JBHULK010000002">
    <property type="protein sequence ID" value="MFD2534484.1"/>
    <property type="molecule type" value="Genomic_DNA"/>
</dbReference>
<dbReference type="HAMAP" id="MF_00385">
    <property type="entry name" value="Ribosomal_bS16"/>
    <property type="match status" value="1"/>
</dbReference>
<dbReference type="PANTHER" id="PTHR12919:SF20">
    <property type="entry name" value="SMALL RIBOSOMAL SUBUNIT PROTEIN BS16M"/>
    <property type="match status" value="1"/>
</dbReference>
<dbReference type="InterPro" id="IPR000307">
    <property type="entry name" value="Ribosomal_bS16"/>
</dbReference>
<evidence type="ECO:0000256" key="3">
    <source>
        <dbReference type="HAMAP-Rule" id="MF_00385"/>
    </source>
</evidence>
<dbReference type="NCBIfam" id="TIGR00002">
    <property type="entry name" value="S16"/>
    <property type="match status" value="1"/>
</dbReference>
<dbReference type="Proteomes" id="UP001597441">
    <property type="component" value="Unassembled WGS sequence"/>
</dbReference>
<organism evidence="5 6">
    <name type="scientific">Gelatiniphilus marinus</name>
    <dbReference type="NCBI Taxonomy" id="1759464"/>
    <lineage>
        <taxon>Bacteria</taxon>
        <taxon>Pseudomonadati</taxon>
        <taxon>Bacteroidota</taxon>
        <taxon>Flavobacteriia</taxon>
        <taxon>Flavobacteriales</taxon>
        <taxon>Flavobacteriaceae</taxon>
        <taxon>Gelatiniphilus</taxon>
    </lineage>
</organism>
<keyword evidence="6" id="KW-1185">Reference proteome</keyword>
<dbReference type="NCBIfam" id="NF011094">
    <property type="entry name" value="PRK14521.1"/>
    <property type="match status" value="1"/>
</dbReference>
<comment type="caution">
    <text evidence="5">The sequence shown here is derived from an EMBL/GenBank/DDBJ whole genome shotgun (WGS) entry which is preliminary data.</text>
</comment>
<proteinExistence type="inferred from homology"/>
<gene>
    <name evidence="3" type="primary">rpsP</name>
    <name evidence="5" type="ORF">ACFSQS_05150</name>
</gene>
<keyword evidence="1 3" id="KW-0689">Ribosomal protein</keyword>
<keyword evidence="2 3" id="KW-0687">Ribonucleoprotein</keyword>
<evidence type="ECO:0000313" key="5">
    <source>
        <dbReference type="EMBL" id="MFD2534484.1"/>
    </source>
</evidence>
<evidence type="ECO:0000256" key="4">
    <source>
        <dbReference type="SAM" id="MobiDB-lite"/>
    </source>
</evidence>
<evidence type="ECO:0000256" key="1">
    <source>
        <dbReference type="ARBA" id="ARBA00022980"/>
    </source>
</evidence>
<dbReference type="PANTHER" id="PTHR12919">
    <property type="entry name" value="30S RIBOSOMAL PROTEIN S16"/>
    <property type="match status" value="1"/>
</dbReference>
<dbReference type="InterPro" id="IPR023803">
    <property type="entry name" value="Ribosomal_bS16_dom_sf"/>
</dbReference>
<reference evidence="6" key="1">
    <citation type="journal article" date="2019" name="Int. J. Syst. Evol. Microbiol.">
        <title>The Global Catalogue of Microorganisms (GCM) 10K type strain sequencing project: providing services to taxonomists for standard genome sequencing and annotation.</title>
        <authorList>
            <consortium name="The Broad Institute Genomics Platform"/>
            <consortium name="The Broad Institute Genome Sequencing Center for Infectious Disease"/>
            <person name="Wu L."/>
            <person name="Ma J."/>
        </authorList>
    </citation>
    <scope>NUCLEOTIDE SEQUENCE [LARGE SCALE GENOMIC DNA]</scope>
    <source>
        <strain evidence="6">KCTC 42903</strain>
    </source>
</reference>
<evidence type="ECO:0000256" key="2">
    <source>
        <dbReference type="ARBA" id="ARBA00023274"/>
    </source>
</evidence>
<dbReference type="SUPFAM" id="SSF54565">
    <property type="entry name" value="Ribosomal protein S16"/>
    <property type="match status" value="1"/>
</dbReference>
<sequence length="183" mass="19674">MPVKIRLQRHGKKGKPYYWIVAADSRSKRDGKYLEKLGAYNPNTNPATVELNVDSAVKWLQNGAQPTDTAKNLLSYKGALLKNHLVGGVRKGALTEEQAEAKFTAWLEEKANKIQAKADGLSEADAKAKAEALAAEKAVNEARIAAAAPVVDEEVAEDAAPVVEEAKEEAAPAAETEAPKKEE</sequence>
<feature type="region of interest" description="Disordered" evidence="4">
    <location>
        <begin position="154"/>
        <end position="183"/>
    </location>
</feature>
<accession>A0ABW5JSC4</accession>
<dbReference type="Pfam" id="PF00886">
    <property type="entry name" value="Ribosomal_S16"/>
    <property type="match status" value="1"/>
</dbReference>
<dbReference type="RefSeq" id="WP_388015151.1">
    <property type="nucleotide sequence ID" value="NZ_JBHUDT010000002.1"/>
</dbReference>
<protein>
    <recommendedName>
        <fullName evidence="3">Small ribosomal subunit protein bS16</fullName>
    </recommendedName>
</protein>
<comment type="similarity">
    <text evidence="3">Belongs to the bacterial ribosomal protein bS16 family.</text>
</comment>
<name>A0ABW5JSC4_9FLAO</name>